<dbReference type="PROSITE" id="PS51833">
    <property type="entry name" value="HDOD"/>
    <property type="match status" value="1"/>
</dbReference>
<reference evidence="3" key="1">
    <citation type="submission" date="2016-10" db="EMBL/GenBank/DDBJ databases">
        <authorList>
            <person name="Varghese N."/>
            <person name="Submissions S."/>
        </authorList>
    </citation>
    <scope>NUCLEOTIDE SEQUENCE [LARGE SCALE GENOMIC DNA]</scope>
    <source>
        <strain evidence="3">CGMCC 1.6444</strain>
    </source>
</reference>
<dbReference type="PANTHER" id="PTHR33525:SF4">
    <property type="entry name" value="CYCLIC DI-GMP PHOSPHODIESTERASE CDGJ"/>
    <property type="match status" value="1"/>
</dbReference>
<accession>A0A1H0F2X1</accession>
<name>A0A1H0F2X1_9GAMM</name>
<feature type="domain" description="HDOD" evidence="1">
    <location>
        <begin position="202"/>
        <end position="389"/>
    </location>
</feature>
<dbReference type="InterPro" id="IPR052340">
    <property type="entry name" value="RNase_Y/CdgJ"/>
</dbReference>
<dbReference type="RefSeq" id="WP_176760222.1">
    <property type="nucleotide sequence ID" value="NZ_FNIV01000002.1"/>
</dbReference>
<dbReference type="PANTHER" id="PTHR33525">
    <property type="match status" value="1"/>
</dbReference>
<gene>
    <name evidence="2" type="ORF">SAMN04487957_102291</name>
</gene>
<proteinExistence type="predicted"/>
<evidence type="ECO:0000313" key="2">
    <source>
        <dbReference type="EMBL" id="SDN88990.1"/>
    </source>
</evidence>
<dbReference type="InterPro" id="IPR013976">
    <property type="entry name" value="HDOD"/>
</dbReference>
<evidence type="ECO:0000313" key="3">
    <source>
        <dbReference type="Proteomes" id="UP000199075"/>
    </source>
</evidence>
<dbReference type="EMBL" id="FNIV01000002">
    <property type="protein sequence ID" value="SDN88990.1"/>
    <property type="molecule type" value="Genomic_DNA"/>
</dbReference>
<keyword evidence="3" id="KW-1185">Reference proteome</keyword>
<sequence length="401" mass="44231">MSRQQAVAGVTIALQPIHDDRFRHVADRLVYRRHGEAEAGADDPVSQMAQALAGVIYEGEGGHPLGERELFIELPQEWLVRTELLPTPPTQIIIGLPAALELTPEVAASLAEIKDAGYRLAVHEPALEKDALKALADVAVVDVAEGFENIDLEALKAAGYRLMAEGIVDHQRLTACQEAGFTWFNGRYLGEPGFHATRPRTRHGNRAAQLRLVNELYRDDADLQKLHDLLIQMPALHMAILRRAGSSFYARGNKPPTELKRALSMLGLLEIRRLVMTLSLASELPSSRLTVRLALIRAFMCQKLAAPFSGIDPEDAFTTGLFSLMDALLEEDQETLLAQVPLAEPIRLALQRREGPLGALLKLCEEHEHQLAERPPEHGADRLQACYLQALAETDSLMSLA</sequence>
<dbReference type="AlphaFoldDB" id="A0A1H0F2X1"/>
<evidence type="ECO:0000259" key="1">
    <source>
        <dbReference type="PROSITE" id="PS51833"/>
    </source>
</evidence>
<dbReference type="Proteomes" id="UP000199075">
    <property type="component" value="Unassembled WGS sequence"/>
</dbReference>
<organism evidence="2 3">
    <name type="scientific">Halomonas shengliensis</name>
    <dbReference type="NCBI Taxonomy" id="419597"/>
    <lineage>
        <taxon>Bacteria</taxon>
        <taxon>Pseudomonadati</taxon>
        <taxon>Pseudomonadota</taxon>
        <taxon>Gammaproteobacteria</taxon>
        <taxon>Oceanospirillales</taxon>
        <taxon>Halomonadaceae</taxon>
        <taxon>Halomonas</taxon>
    </lineage>
</organism>
<dbReference type="STRING" id="419597.SAMN04487957_102291"/>
<dbReference type="Pfam" id="PF08668">
    <property type="entry name" value="HDOD"/>
    <property type="match status" value="1"/>
</dbReference>
<dbReference type="Gene3D" id="1.10.3210.10">
    <property type="entry name" value="Hypothetical protein af1432"/>
    <property type="match status" value="1"/>
</dbReference>
<dbReference type="SUPFAM" id="SSF109604">
    <property type="entry name" value="HD-domain/PDEase-like"/>
    <property type="match status" value="1"/>
</dbReference>
<protein>
    <submittedName>
        <fullName evidence="2">HDOD domain-containing protein</fullName>
    </submittedName>
</protein>